<keyword evidence="4" id="KW-1003">Cell membrane</keyword>
<dbReference type="InterPro" id="IPR036908">
    <property type="entry name" value="RlpA-like_sf"/>
</dbReference>
<dbReference type="PANTHER" id="PTHR34183">
    <property type="entry name" value="ENDOLYTIC PEPTIDOGLYCAN TRANSGLYCOSYLASE RLPA"/>
    <property type="match status" value="1"/>
</dbReference>
<dbReference type="SUPFAM" id="SSF110997">
    <property type="entry name" value="Sporulation related repeat"/>
    <property type="match status" value="1"/>
</dbReference>
<evidence type="ECO:0000256" key="6">
    <source>
        <dbReference type="SAM" id="MobiDB-lite"/>
    </source>
</evidence>
<evidence type="ECO:0000313" key="9">
    <source>
        <dbReference type="Proteomes" id="UP000295106"/>
    </source>
</evidence>
<keyword evidence="4" id="KW-0564">Palmitate</keyword>
<dbReference type="PROSITE" id="PS51724">
    <property type="entry name" value="SPOR"/>
    <property type="match status" value="1"/>
</dbReference>
<dbReference type="InterPro" id="IPR009009">
    <property type="entry name" value="RlpA-like_DPBB"/>
</dbReference>
<dbReference type="Proteomes" id="UP000295106">
    <property type="component" value="Unassembled WGS sequence"/>
</dbReference>
<dbReference type="GO" id="GO:0042834">
    <property type="term" value="F:peptidoglycan binding"/>
    <property type="evidence" value="ECO:0007669"/>
    <property type="project" value="InterPro"/>
</dbReference>
<dbReference type="HAMAP" id="MF_02071">
    <property type="entry name" value="RlpA"/>
    <property type="match status" value="1"/>
</dbReference>
<dbReference type="SUPFAM" id="SSF50685">
    <property type="entry name" value="Barwin-like endoglucanases"/>
    <property type="match status" value="1"/>
</dbReference>
<keyword evidence="4" id="KW-0472">Membrane</keyword>
<dbReference type="Gene3D" id="2.40.40.10">
    <property type="entry name" value="RlpA-like domain"/>
    <property type="match status" value="1"/>
</dbReference>
<dbReference type="Pfam" id="PF03330">
    <property type="entry name" value="DPBB_1"/>
    <property type="match status" value="1"/>
</dbReference>
<organism evidence="8 9">
    <name type="scientific">Rubrivivax gelatinosus</name>
    <name type="common">Rhodocyclus gelatinosus</name>
    <name type="synonym">Rhodopseudomonas gelatinosa</name>
    <dbReference type="NCBI Taxonomy" id="28068"/>
    <lineage>
        <taxon>Bacteria</taxon>
        <taxon>Pseudomonadati</taxon>
        <taxon>Pseudomonadota</taxon>
        <taxon>Betaproteobacteria</taxon>
        <taxon>Burkholderiales</taxon>
        <taxon>Sphaerotilaceae</taxon>
        <taxon>Rubrivivax</taxon>
    </lineage>
</organism>
<dbReference type="EMBL" id="SLXD01000013">
    <property type="protein sequence ID" value="TCP00534.1"/>
    <property type="molecule type" value="Genomic_DNA"/>
</dbReference>
<dbReference type="InterPro" id="IPR012997">
    <property type="entry name" value="RplA"/>
</dbReference>
<dbReference type="Pfam" id="PF05036">
    <property type="entry name" value="SPOR"/>
    <property type="match status" value="1"/>
</dbReference>
<comment type="function">
    <text evidence="4">Lytic transglycosylase with a strong preference for naked glycan strands that lack stem peptides.</text>
</comment>
<evidence type="ECO:0000256" key="1">
    <source>
        <dbReference type="ARBA" id="ARBA00022729"/>
    </source>
</evidence>
<dbReference type="PROSITE" id="PS51257">
    <property type="entry name" value="PROKAR_LIPOPROTEIN"/>
    <property type="match status" value="1"/>
</dbReference>
<keyword evidence="2 4" id="KW-0456">Lyase</keyword>
<keyword evidence="1" id="KW-0732">Signal</keyword>
<dbReference type="RefSeq" id="WP_132648983.1">
    <property type="nucleotide sequence ID" value="NZ_CP181386.1"/>
</dbReference>
<evidence type="ECO:0000256" key="3">
    <source>
        <dbReference type="ARBA" id="ARBA00023316"/>
    </source>
</evidence>
<keyword evidence="4 8" id="KW-0449">Lipoprotein</keyword>
<evidence type="ECO:0000259" key="7">
    <source>
        <dbReference type="PROSITE" id="PS51724"/>
    </source>
</evidence>
<dbReference type="GeneID" id="99682784"/>
<dbReference type="InterPro" id="IPR036680">
    <property type="entry name" value="SPOR-like_sf"/>
</dbReference>
<dbReference type="GO" id="GO:0071555">
    <property type="term" value="P:cell wall organization"/>
    <property type="evidence" value="ECO:0007669"/>
    <property type="project" value="UniProtKB-KW"/>
</dbReference>
<dbReference type="CDD" id="cd22268">
    <property type="entry name" value="DPBB_RlpA-like"/>
    <property type="match status" value="1"/>
</dbReference>
<name>A0A4R2M8F7_RUBGE</name>
<dbReference type="InterPro" id="IPR034718">
    <property type="entry name" value="RlpA"/>
</dbReference>
<dbReference type="InterPro" id="IPR007730">
    <property type="entry name" value="SPOR-like_dom"/>
</dbReference>
<sequence>MPAARNACRATVVVAAVLLAACASKPGRDGAPARPPGELGSTPDAVPRVEPLRRGGPNKPYEVLGRRYVPMDADLPYSERGLASWYGTAFHGKSTSSGEPYDMYAMTAAHKTLPLPSYAVVRNPANGREVVVRVNDRGPFVAGRIIDLSYTAALRLGLLAGVAPVEVRRLTHDDIRAGLWRRGAPQPESVPAPEPALAAAAPDTADPLMSLVADAQARAPARDAPPRPAAPAADAAPGFWLQLGAFRQAEGAATLRRQVLDAAGDLAVAVFDDVVAYRVQVGPYGSRGEAQAAAERLRALLLIVPLVVERRP</sequence>
<evidence type="ECO:0000256" key="2">
    <source>
        <dbReference type="ARBA" id="ARBA00023239"/>
    </source>
</evidence>
<dbReference type="Gene3D" id="3.30.70.1070">
    <property type="entry name" value="Sporulation related repeat"/>
    <property type="match status" value="1"/>
</dbReference>
<dbReference type="GO" id="GO:0000270">
    <property type="term" value="P:peptidoglycan metabolic process"/>
    <property type="evidence" value="ECO:0007669"/>
    <property type="project" value="UniProtKB-UniRule"/>
</dbReference>
<protein>
    <recommendedName>
        <fullName evidence="4">Endolytic peptidoglycan transglycosylase RlpA</fullName>
        <ecNumber evidence="4">4.2.2.-</ecNumber>
    </recommendedName>
</protein>
<feature type="domain" description="SPOR" evidence="7">
    <location>
        <begin position="233"/>
        <end position="310"/>
    </location>
</feature>
<evidence type="ECO:0000256" key="5">
    <source>
        <dbReference type="RuleBase" id="RU003495"/>
    </source>
</evidence>
<dbReference type="NCBIfam" id="TIGR00413">
    <property type="entry name" value="rlpA"/>
    <property type="match status" value="1"/>
</dbReference>
<feature type="region of interest" description="Disordered" evidence="6">
    <location>
        <begin position="26"/>
        <end position="58"/>
    </location>
</feature>
<reference evidence="8 9" key="1">
    <citation type="submission" date="2019-03" db="EMBL/GenBank/DDBJ databases">
        <title>Genomic Encyclopedia of Type Strains, Phase IV (KMG-IV): sequencing the most valuable type-strain genomes for metagenomic binning, comparative biology and taxonomic classification.</title>
        <authorList>
            <person name="Goeker M."/>
        </authorList>
    </citation>
    <scope>NUCLEOTIDE SEQUENCE [LARGE SCALE GENOMIC DNA]</scope>
    <source>
        <strain evidence="8 9">DSM 1709</strain>
    </source>
</reference>
<comment type="similarity">
    <text evidence="4 5">Belongs to the RlpA family.</text>
</comment>
<keyword evidence="3 4" id="KW-0961">Cell wall biogenesis/degradation</keyword>
<dbReference type="PANTHER" id="PTHR34183:SF1">
    <property type="entry name" value="ENDOLYTIC PEPTIDOGLYCAN TRANSGLYCOSYLASE RLPA"/>
    <property type="match status" value="1"/>
</dbReference>
<dbReference type="OrthoDB" id="9779128at2"/>
<comment type="subcellular location">
    <subcellularLocation>
        <location evidence="4">Cell membrane</location>
        <topology evidence="4">Lipid-anchor</topology>
    </subcellularLocation>
</comment>
<comment type="caution">
    <text evidence="8">The sequence shown here is derived from an EMBL/GenBank/DDBJ whole genome shotgun (WGS) entry which is preliminary data.</text>
</comment>
<dbReference type="AlphaFoldDB" id="A0A4R2M8F7"/>
<dbReference type="GO" id="GO:0008932">
    <property type="term" value="F:lytic endotransglycosylase activity"/>
    <property type="evidence" value="ECO:0007669"/>
    <property type="project" value="UniProtKB-UniRule"/>
</dbReference>
<evidence type="ECO:0000256" key="4">
    <source>
        <dbReference type="HAMAP-Rule" id="MF_02071"/>
    </source>
</evidence>
<evidence type="ECO:0000313" key="8">
    <source>
        <dbReference type="EMBL" id="TCP00534.1"/>
    </source>
</evidence>
<accession>A0A4R2M8F7</accession>
<dbReference type="EC" id="4.2.2.-" evidence="4"/>
<dbReference type="GO" id="GO:0005886">
    <property type="term" value="C:plasma membrane"/>
    <property type="evidence" value="ECO:0007669"/>
    <property type="project" value="UniProtKB-SubCell"/>
</dbReference>
<gene>
    <name evidence="4" type="primary">rlpA</name>
    <name evidence="8" type="ORF">EV684_113165</name>
</gene>
<proteinExistence type="inferred from homology"/>